<evidence type="ECO:0000256" key="14">
    <source>
        <dbReference type="ARBA" id="ARBA00022946"/>
    </source>
</evidence>
<accession>A0AAD1YU87</accession>
<evidence type="ECO:0000256" key="5">
    <source>
        <dbReference type="ARBA" id="ARBA00010723"/>
    </source>
</evidence>
<keyword evidence="8" id="KW-0021">Allosteric enzyme</keyword>
<dbReference type="SUPFAM" id="SSF82657">
    <property type="entry name" value="BolA-like"/>
    <property type="match status" value="1"/>
</dbReference>
<dbReference type="Pfam" id="PF14681">
    <property type="entry name" value="UPRTase"/>
    <property type="match status" value="1"/>
</dbReference>
<dbReference type="EC" id="2.7.1.48" evidence="6"/>
<evidence type="ECO:0000256" key="3">
    <source>
        <dbReference type="ARBA" id="ARBA00004784"/>
    </source>
</evidence>
<keyword evidence="13" id="KW-0067">ATP-binding</keyword>
<comment type="subcellular location">
    <subcellularLocation>
        <location evidence="1">Plastid</location>
        <location evidence="1">Chloroplast</location>
    </subcellularLocation>
</comment>
<keyword evidence="11" id="KW-0547">Nucleotide-binding</keyword>
<dbReference type="InterPro" id="IPR010488">
    <property type="entry name" value="Zeta_toxin_domain"/>
</dbReference>
<evidence type="ECO:0000256" key="17">
    <source>
        <dbReference type="SAM" id="MobiDB-lite"/>
    </source>
</evidence>
<evidence type="ECO:0000256" key="9">
    <source>
        <dbReference type="ARBA" id="ARBA00022640"/>
    </source>
</evidence>
<comment type="pathway">
    <text evidence="3">Pyrimidine metabolism; CTP biosynthesis via salvage pathway; CTP from cytidine: step 1/3.</text>
</comment>
<evidence type="ECO:0000256" key="13">
    <source>
        <dbReference type="ARBA" id="ARBA00022840"/>
    </source>
</evidence>
<dbReference type="Pfam" id="PF02657">
    <property type="entry name" value="SufE"/>
    <property type="match status" value="1"/>
</dbReference>
<evidence type="ECO:0000259" key="21">
    <source>
        <dbReference type="Pfam" id="PF14681"/>
    </source>
</evidence>
<evidence type="ECO:0000256" key="8">
    <source>
        <dbReference type="ARBA" id="ARBA00022533"/>
    </source>
</evidence>
<dbReference type="InterPro" id="IPR002634">
    <property type="entry name" value="BolA"/>
</dbReference>
<dbReference type="AlphaFoldDB" id="A0AAD1YU87"/>
<keyword evidence="23" id="KW-1185">Reference proteome</keyword>
<feature type="domain" description="Phosphoribosyltransferase" evidence="21">
    <location>
        <begin position="338"/>
        <end position="423"/>
    </location>
</feature>
<dbReference type="InterPro" id="IPR003808">
    <property type="entry name" value="Fe-S_metab-assoc_dom"/>
</dbReference>
<reference evidence="22" key="1">
    <citation type="submission" date="2023-05" db="EMBL/GenBank/DDBJ databases">
        <authorList>
            <person name="Huff M."/>
        </authorList>
    </citation>
    <scope>NUCLEOTIDE SEQUENCE</scope>
</reference>
<evidence type="ECO:0000256" key="11">
    <source>
        <dbReference type="ARBA" id="ARBA00022741"/>
    </source>
</evidence>
<comment type="pathway">
    <text evidence="2">Pyrimidine metabolism; UMP biosynthesis via salvage pathway; UMP from uridine: step 1/1.</text>
</comment>
<keyword evidence="16" id="KW-0511">Multifunctional enzyme</keyword>
<organism evidence="22 23">
    <name type="scientific">Fraxinus pennsylvanica</name>
    <dbReference type="NCBI Taxonomy" id="56036"/>
    <lineage>
        <taxon>Eukaryota</taxon>
        <taxon>Viridiplantae</taxon>
        <taxon>Streptophyta</taxon>
        <taxon>Embryophyta</taxon>
        <taxon>Tracheophyta</taxon>
        <taxon>Spermatophyta</taxon>
        <taxon>Magnoliopsida</taxon>
        <taxon>eudicotyledons</taxon>
        <taxon>Gunneridae</taxon>
        <taxon>Pentapetalae</taxon>
        <taxon>asterids</taxon>
        <taxon>lamiids</taxon>
        <taxon>Lamiales</taxon>
        <taxon>Oleaceae</taxon>
        <taxon>Oleeae</taxon>
        <taxon>Fraxinus</taxon>
    </lineage>
</organism>
<dbReference type="Gene3D" id="3.40.50.300">
    <property type="entry name" value="P-loop containing nucleotide triphosphate hydrolases"/>
    <property type="match status" value="1"/>
</dbReference>
<proteinExistence type="inferred from homology"/>
<dbReference type="GO" id="GO:0005524">
    <property type="term" value="F:ATP binding"/>
    <property type="evidence" value="ECO:0007669"/>
    <property type="project" value="UniProtKB-KW"/>
</dbReference>
<dbReference type="GO" id="GO:0005525">
    <property type="term" value="F:GTP binding"/>
    <property type="evidence" value="ECO:0007669"/>
    <property type="project" value="UniProtKB-KW"/>
</dbReference>
<dbReference type="FunFam" id="3.30.300.90:FF:000004">
    <property type="entry name" value="SufE-like protein, chloroplastic"/>
    <property type="match status" value="1"/>
</dbReference>
<evidence type="ECO:0000259" key="18">
    <source>
        <dbReference type="Pfam" id="PF00485"/>
    </source>
</evidence>
<dbReference type="InterPro" id="IPR006083">
    <property type="entry name" value="PRK/URK"/>
</dbReference>
<dbReference type="EMBL" id="OU503037">
    <property type="protein sequence ID" value="CAI9756799.1"/>
    <property type="molecule type" value="Genomic_DNA"/>
</dbReference>
<evidence type="ECO:0000256" key="12">
    <source>
        <dbReference type="ARBA" id="ARBA00022777"/>
    </source>
</evidence>
<evidence type="ECO:0000259" key="20">
    <source>
        <dbReference type="Pfam" id="PF06414"/>
    </source>
</evidence>
<evidence type="ECO:0000256" key="2">
    <source>
        <dbReference type="ARBA" id="ARBA00004690"/>
    </source>
</evidence>
<dbReference type="Gene3D" id="3.30.300.90">
    <property type="entry name" value="BolA-like"/>
    <property type="match status" value="1"/>
</dbReference>
<dbReference type="InterPro" id="IPR027417">
    <property type="entry name" value="P-loop_NTPase"/>
</dbReference>
<dbReference type="Proteomes" id="UP000834106">
    <property type="component" value="Chromosome 2"/>
</dbReference>
<evidence type="ECO:0000259" key="19">
    <source>
        <dbReference type="Pfam" id="PF02657"/>
    </source>
</evidence>
<keyword evidence="7" id="KW-0150">Chloroplast</keyword>
<dbReference type="InterPro" id="IPR036065">
    <property type="entry name" value="BolA-like_sf"/>
</dbReference>
<evidence type="ECO:0000256" key="16">
    <source>
        <dbReference type="ARBA" id="ARBA00023268"/>
    </source>
</evidence>
<feature type="domain" description="Zeta toxin" evidence="20">
    <location>
        <begin position="130"/>
        <end position="179"/>
    </location>
</feature>
<keyword evidence="14" id="KW-0809">Transit peptide</keyword>
<dbReference type="SUPFAM" id="SSF52540">
    <property type="entry name" value="P-loop containing nucleoside triphosphate hydrolases"/>
    <property type="match status" value="1"/>
</dbReference>
<evidence type="ECO:0000256" key="15">
    <source>
        <dbReference type="ARBA" id="ARBA00023134"/>
    </source>
</evidence>
<dbReference type="CDD" id="cd02023">
    <property type="entry name" value="UMPK"/>
    <property type="match status" value="1"/>
</dbReference>
<keyword evidence="9" id="KW-0934">Plastid</keyword>
<dbReference type="GO" id="GO:0004849">
    <property type="term" value="F:uridine kinase activity"/>
    <property type="evidence" value="ECO:0007669"/>
    <property type="project" value="UniProtKB-EC"/>
</dbReference>
<evidence type="ECO:0000256" key="10">
    <source>
        <dbReference type="ARBA" id="ARBA00022679"/>
    </source>
</evidence>
<evidence type="ECO:0000256" key="4">
    <source>
        <dbReference type="ARBA" id="ARBA00008173"/>
    </source>
</evidence>
<dbReference type="GO" id="GO:0016226">
    <property type="term" value="P:iron-sulfur cluster assembly"/>
    <property type="evidence" value="ECO:0007669"/>
    <property type="project" value="TreeGrafter"/>
</dbReference>
<feature type="domain" description="Phosphoribulokinase/uridine kinase" evidence="18">
    <location>
        <begin position="249"/>
        <end position="308"/>
    </location>
</feature>
<feature type="domain" description="Fe-S metabolism associated" evidence="19">
    <location>
        <begin position="442"/>
        <end position="560"/>
    </location>
</feature>
<dbReference type="SUPFAM" id="SSF82649">
    <property type="entry name" value="SufE/NifU"/>
    <property type="match status" value="1"/>
</dbReference>
<dbReference type="InterPro" id="IPR029057">
    <property type="entry name" value="PRTase-like"/>
</dbReference>
<comment type="similarity">
    <text evidence="4">In the N-terminal section; belongs to the uridine kinase family.</text>
</comment>
<dbReference type="Pfam" id="PF06414">
    <property type="entry name" value="Zeta_toxin"/>
    <property type="match status" value="1"/>
</dbReference>
<evidence type="ECO:0000313" key="22">
    <source>
        <dbReference type="EMBL" id="CAI9756799.1"/>
    </source>
</evidence>
<comment type="similarity">
    <text evidence="5">In the C-terminal section; belongs to the UPRTase family.</text>
</comment>
<dbReference type="SUPFAM" id="SSF53271">
    <property type="entry name" value="PRTase-like"/>
    <property type="match status" value="1"/>
</dbReference>
<name>A0AAD1YU87_9LAMI</name>
<keyword evidence="12" id="KW-0418">Kinase</keyword>
<dbReference type="Pfam" id="PF01722">
    <property type="entry name" value="BolA"/>
    <property type="match status" value="1"/>
</dbReference>
<protein>
    <recommendedName>
        <fullName evidence="6">uridine/cytidine kinase</fullName>
        <ecNumber evidence="6">2.7.1.48</ecNumber>
    </recommendedName>
</protein>
<sequence>MPKCKESKGKDWLYELCLYACYVVPPIFEKCLIRRKLSRLIGAKSSILPPPLSSHLTGELFTINTAVPFRAAVGRSRASPHVFTEILEMKPGALPMGSKAVEDLIEASSGAHFSGFHLDNGEPGISQVEQTNTSTTENIKQPFVIGVAGGAASGKTTVCDMIIEQLRDQRVVLVNQDSFYHNLNPDELKRVHEYNFDHPDAFDTEQLLHIMEQLKHFQAVDIPKYDLKSYKSDVFPARRVNPSDVIILEDADVRLARRIRRDTVEKGRDIGTVLDQYSKFVKPAFDDFILPTKKYADIIIPRGGDNHVAIDLIVQHIQTKLGQHDLCKIYPNLYVIQSTFQIRGMHTLIRDSQTTKHDFVFYADRLIRLVVEHGLGHLPFTEKQVITPTGSVYIGVDFCKRLCGVSVIRSGESMENALRACCKVSVQPIEELPPKLQDIIKLFHAVQEPKAKYEQLLFYGRNSKPLESQYKTSENKVQGCVSQVWVRAYLDCDKNVIFEADSDSVLTKGLAALLVQGLSGRPVEEILRVSPDFVVLLGLQQSLTPSRNNGFLNMLKLMQKKALQLYVESEKDGNSSNKLAEKNLAQNSDLRLKNDGGNGKSNVKESPSALESGVGNVSVLGNRGTWIKEKLEKELRPIELEVEDISYQHAGHAGVKGSNGETHFNVKVFSEEFEGKSLVKRHRLIYSLLQDELQNGLQALSIVAKTPSEVDPQ</sequence>
<dbReference type="Gene3D" id="3.90.1010.10">
    <property type="match status" value="1"/>
</dbReference>
<dbReference type="PANTHER" id="PTHR46230:SF3">
    <property type="entry name" value="SUFE-LIKE PROTEIN 1, CHLOROPLASTIC_MITOCHONDRIAL"/>
    <property type="match status" value="1"/>
</dbReference>
<evidence type="ECO:0000256" key="6">
    <source>
        <dbReference type="ARBA" id="ARBA00012137"/>
    </source>
</evidence>
<gene>
    <name evidence="22" type="ORF">FPE_LOCUS4229</name>
</gene>
<dbReference type="PRINTS" id="PR00988">
    <property type="entry name" value="URIDINKINASE"/>
</dbReference>
<keyword evidence="10" id="KW-0808">Transferase</keyword>
<evidence type="ECO:0000256" key="1">
    <source>
        <dbReference type="ARBA" id="ARBA00004229"/>
    </source>
</evidence>
<evidence type="ECO:0000256" key="7">
    <source>
        <dbReference type="ARBA" id="ARBA00022528"/>
    </source>
</evidence>
<dbReference type="InterPro" id="IPR000836">
    <property type="entry name" value="PRTase_dom"/>
</dbReference>
<dbReference type="Pfam" id="PF00485">
    <property type="entry name" value="PRK"/>
    <property type="match status" value="1"/>
</dbReference>
<keyword evidence="15" id="KW-0342">GTP-binding</keyword>
<dbReference type="InterPro" id="IPR000764">
    <property type="entry name" value="Uridine_kinase-like"/>
</dbReference>
<feature type="region of interest" description="Disordered" evidence="17">
    <location>
        <begin position="574"/>
        <end position="610"/>
    </location>
</feature>
<dbReference type="GO" id="GO:0009507">
    <property type="term" value="C:chloroplast"/>
    <property type="evidence" value="ECO:0007669"/>
    <property type="project" value="UniProtKB-SubCell"/>
</dbReference>
<dbReference type="PANTHER" id="PTHR46230">
    <property type="match status" value="1"/>
</dbReference>
<feature type="compositionally biased region" description="Polar residues" evidence="17">
    <location>
        <begin position="574"/>
        <end position="589"/>
    </location>
</feature>
<evidence type="ECO:0000313" key="23">
    <source>
        <dbReference type="Proteomes" id="UP000834106"/>
    </source>
</evidence>